<dbReference type="InterPro" id="IPR045963">
    <property type="entry name" value="DUF6383"/>
</dbReference>
<feature type="domain" description="DUF6383" evidence="2">
    <location>
        <begin position="67"/>
        <end position="138"/>
    </location>
</feature>
<evidence type="ECO:0000259" key="2">
    <source>
        <dbReference type="Pfam" id="PF19910"/>
    </source>
</evidence>
<dbReference type="EMBL" id="VSSQ01059153">
    <property type="protein sequence ID" value="MPN12740.1"/>
    <property type="molecule type" value="Genomic_DNA"/>
</dbReference>
<accession>A0A645FFM1</accession>
<name>A0A645FFM1_9ZZZZ</name>
<proteinExistence type="predicted"/>
<evidence type="ECO:0000313" key="3">
    <source>
        <dbReference type="EMBL" id="MPN12740.1"/>
    </source>
</evidence>
<dbReference type="Pfam" id="PF19886">
    <property type="entry name" value="DUF6359"/>
    <property type="match status" value="1"/>
</dbReference>
<dbReference type="InterPro" id="IPR045939">
    <property type="entry name" value="YhcR_N"/>
</dbReference>
<dbReference type="Pfam" id="PF19910">
    <property type="entry name" value="DUF6383"/>
    <property type="match status" value="1"/>
</dbReference>
<sequence>MSDAQNETDLTKMIGVQLPDGAIRTALNLKDNASNLNKKVKVYGTLQSYFSAAPGVQNTSDYVLDPTALPAVDAQQFKVYTAAGKLYVMAADNEQISVIDVLGKQVYANRLKAGLNTIELPAKGILVVKIGNTVKKVIL</sequence>
<evidence type="ECO:0000259" key="1">
    <source>
        <dbReference type="Pfam" id="PF19886"/>
    </source>
</evidence>
<organism evidence="3">
    <name type="scientific">bioreactor metagenome</name>
    <dbReference type="NCBI Taxonomy" id="1076179"/>
    <lineage>
        <taxon>unclassified sequences</taxon>
        <taxon>metagenomes</taxon>
        <taxon>ecological metagenomes</taxon>
    </lineage>
</organism>
<comment type="caution">
    <text evidence="3">The sequence shown here is derived from an EMBL/GenBank/DDBJ whole genome shotgun (WGS) entry which is preliminary data.</text>
</comment>
<gene>
    <name evidence="3" type="ORF">SDC9_160060</name>
</gene>
<feature type="domain" description="Endonuclease YhcR N-terminal" evidence="1">
    <location>
        <begin position="2"/>
        <end position="64"/>
    </location>
</feature>
<reference evidence="3" key="1">
    <citation type="submission" date="2019-08" db="EMBL/GenBank/DDBJ databases">
        <authorList>
            <person name="Kucharzyk K."/>
            <person name="Murdoch R.W."/>
            <person name="Higgins S."/>
            <person name="Loffler F."/>
        </authorList>
    </citation>
    <scope>NUCLEOTIDE SEQUENCE</scope>
</reference>
<dbReference type="AlphaFoldDB" id="A0A645FFM1"/>
<protein>
    <submittedName>
        <fullName evidence="3">Uncharacterized protein</fullName>
    </submittedName>
</protein>